<dbReference type="AlphaFoldDB" id="A0A7S1IW62"/>
<evidence type="ECO:0000313" key="1">
    <source>
        <dbReference type="EMBL" id="CAD9024920.1"/>
    </source>
</evidence>
<organism evidence="1">
    <name type="scientific">Eutreptiella gymnastica</name>
    <dbReference type="NCBI Taxonomy" id="73025"/>
    <lineage>
        <taxon>Eukaryota</taxon>
        <taxon>Discoba</taxon>
        <taxon>Euglenozoa</taxon>
        <taxon>Euglenida</taxon>
        <taxon>Spirocuta</taxon>
        <taxon>Euglenophyceae</taxon>
        <taxon>Eutreptiales</taxon>
        <taxon>Eutreptiaceae</taxon>
        <taxon>Eutreptiella</taxon>
    </lineage>
</organism>
<proteinExistence type="predicted"/>
<dbReference type="EMBL" id="HBGA01096639">
    <property type="protein sequence ID" value="CAD9024920.1"/>
    <property type="molecule type" value="Transcribed_RNA"/>
</dbReference>
<reference evidence="1" key="1">
    <citation type="submission" date="2021-01" db="EMBL/GenBank/DDBJ databases">
        <authorList>
            <person name="Corre E."/>
            <person name="Pelletier E."/>
            <person name="Niang G."/>
            <person name="Scheremetjew M."/>
            <person name="Finn R."/>
            <person name="Kale V."/>
            <person name="Holt S."/>
            <person name="Cochrane G."/>
            <person name="Meng A."/>
            <person name="Brown T."/>
            <person name="Cohen L."/>
        </authorList>
    </citation>
    <scope>NUCLEOTIDE SEQUENCE</scope>
    <source>
        <strain evidence="1">NIES-381</strain>
    </source>
</reference>
<gene>
    <name evidence="1" type="ORF">EGYM00392_LOCUS36046</name>
</gene>
<protein>
    <submittedName>
        <fullName evidence="1">Uncharacterized protein</fullName>
    </submittedName>
</protein>
<sequence length="107" mass="11857">MMIVPLCSNATSLGLCVDIGHGNDECVLLNDVIPMKPSLVWKGKPNGEADWQLSRGLSLDVGYWSMCLRVQHRFPIHMNQSTLPSLHTARPLHKGLAVAQLQLELRS</sequence>
<name>A0A7S1IW62_9EUGL</name>
<accession>A0A7S1IW62</accession>